<dbReference type="InterPro" id="IPR052423">
    <property type="entry name" value="EMIR"/>
</dbReference>
<accession>A0A7S3FG22</accession>
<dbReference type="CDD" id="cd06257">
    <property type="entry name" value="DnaJ"/>
    <property type="match status" value="1"/>
</dbReference>
<feature type="region of interest" description="Disordered" evidence="1">
    <location>
        <begin position="504"/>
        <end position="540"/>
    </location>
</feature>
<dbReference type="InterPro" id="IPR036869">
    <property type="entry name" value="J_dom_sf"/>
</dbReference>
<dbReference type="PANTHER" id="PTHR44094:SF8">
    <property type="entry name" value="DNAJ HEAT SHOCK N-TERMINAL DOMAIN-CONTAINING PROTEIN-RELATED"/>
    <property type="match status" value="1"/>
</dbReference>
<dbReference type="Gene3D" id="1.10.287.110">
    <property type="entry name" value="DnaJ domain"/>
    <property type="match status" value="1"/>
</dbReference>
<dbReference type="SMART" id="SM00271">
    <property type="entry name" value="DnaJ"/>
    <property type="match status" value="1"/>
</dbReference>
<dbReference type="PRINTS" id="PR00625">
    <property type="entry name" value="JDOMAIN"/>
</dbReference>
<feature type="compositionally biased region" description="Basic and acidic residues" evidence="1">
    <location>
        <begin position="506"/>
        <end position="515"/>
    </location>
</feature>
<evidence type="ECO:0000259" key="2">
    <source>
        <dbReference type="PROSITE" id="PS50076"/>
    </source>
</evidence>
<dbReference type="Pfam" id="PF14308">
    <property type="entry name" value="DnaJ-X"/>
    <property type="match status" value="1"/>
</dbReference>
<dbReference type="PROSITE" id="PS50076">
    <property type="entry name" value="DNAJ_2"/>
    <property type="match status" value="1"/>
</dbReference>
<dbReference type="PROSITE" id="PS00636">
    <property type="entry name" value="DNAJ_1"/>
    <property type="match status" value="1"/>
</dbReference>
<feature type="region of interest" description="Disordered" evidence="1">
    <location>
        <begin position="1"/>
        <end position="29"/>
    </location>
</feature>
<feature type="compositionally biased region" description="Acidic residues" evidence="1">
    <location>
        <begin position="516"/>
        <end position="529"/>
    </location>
</feature>
<protein>
    <recommendedName>
        <fullName evidence="2">J domain-containing protein</fullName>
    </recommendedName>
</protein>
<dbReference type="InterPro" id="IPR001623">
    <property type="entry name" value="DnaJ_domain"/>
</dbReference>
<reference evidence="3" key="1">
    <citation type="submission" date="2021-01" db="EMBL/GenBank/DDBJ databases">
        <authorList>
            <person name="Corre E."/>
            <person name="Pelletier E."/>
            <person name="Niang G."/>
            <person name="Scheremetjew M."/>
            <person name="Finn R."/>
            <person name="Kale V."/>
            <person name="Holt S."/>
            <person name="Cochrane G."/>
            <person name="Meng A."/>
            <person name="Brown T."/>
            <person name="Cohen L."/>
        </authorList>
    </citation>
    <scope>NUCLEOTIDE SEQUENCE</scope>
    <source>
        <strain evidence="3">RCC927</strain>
    </source>
</reference>
<dbReference type="InterPro" id="IPR026894">
    <property type="entry name" value="DnaJ_X"/>
</dbReference>
<dbReference type="Pfam" id="PF00226">
    <property type="entry name" value="DnaJ"/>
    <property type="match status" value="1"/>
</dbReference>
<proteinExistence type="predicted"/>
<evidence type="ECO:0000313" key="3">
    <source>
        <dbReference type="EMBL" id="CAE0145859.1"/>
    </source>
</evidence>
<dbReference type="EMBL" id="HBHY01016317">
    <property type="protein sequence ID" value="CAE0145859.1"/>
    <property type="molecule type" value="Transcribed_RNA"/>
</dbReference>
<sequence length="637" mass="66530">MEVNNRGAESPAEPRTAPEVAQVAGEASGSAPRVCTAAAAAPEGAQVMDATPPAAALEAKSLDAAADELASSVDCLFSLRRPRDAAAGLSSGLKSVGKGVAAGLASLVAAPVLGMSEGVRKARQKKADEGSVAAAAAEGAAGFAKGLVAGVLGAVALPVGGACVGVMQVGRGLANTPAAIKASNDGKTWDEARRAWTNDGVMARYKACFADSDERGIVLDGAPMDDARRRAMEEARDRQRAFGMDREAPGGGGAGGDSATSAVVADTELYDLLGVAPDASAGEIKRAYYVKARRLHPDKNLGDPEAAAKFQAVGEAYQVLSDAGLRAKYDRSGRDALKGERMMDPSAFFAVLFGSERFETYIGQLKLAMAMDEAMDGDAGMGGGANGLAHAFAETGQIGRLQRRREALLAVNLCGLLRRFVEGDVEGFAAWAKEEAAALARVTCGPRLLRVVGFAYKNAAERHLTHRVDSIWAMAVDKGHTVKQYGKTISAAMGAFKATRAMQRLEGSKEGRTGEADEADETHETDNADGGDAPSAEAMREAAEEAMPAMLEALWMVSVVDIEATLRNVSGYVLRDAEVPKAQWRLRARALQLLGKEFLDAGRAAKEAAGGKDVDHKTNMEQAMAQMAEKMAREDAA</sequence>
<feature type="domain" description="J" evidence="2">
    <location>
        <begin position="268"/>
        <end position="333"/>
    </location>
</feature>
<dbReference type="AlphaFoldDB" id="A0A7S3FG22"/>
<name>A0A7S3FG22_9VIRI</name>
<dbReference type="SUPFAM" id="SSF46565">
    <property type="entry name" value="Chaperone J-domain"/>
    <property type="match status" value="1"/>
</dbReference>
<dbReference type="InterPro" id="IPR018253">
    <property type="entry name" value="DnaJ_domain_CS"/>
</dbReference>
<gene>
    <name evidence="3" type="ORF">PSIN1315_LOCUS10570</name>
</gene>
<dbReference type="PANTHER" id="PTHR44094">
    <property type="entry name" value="DNAJ HEAT SHOCK N-TERMINAL DOMAIN-CONTAINING PROTEIN"/>
    <property type="match status" value="1"/>
</dbReference>
<organism evidence="3">
    <name type="scientific">Prasinoderma singulare</name>
    <dbReference type="NCBI Taxonomy" id="676789"/>
    <lineage>
        <taxon>Eukaryota</taxon>
        <taxon>Viridiplantae</taxon>
        <taxon>Prasinodermophyta</taxon>
        <taxon>Prasinodermophyceae</taxon>
        <taxon>Prasinodermales</taxon>
        <taxon>Prasinodermaceae</taxon>
        <taxon>Prasinoderma</taxon>
    </lineage>
</organism>
<evidence type="ECO:0000256" key="1">
    <source>
        <dbReference type="SAM" id="MobiDB-lite"/>
    </source>
</evidence>